<name>A0A517ZAL7_9PLAN</name>
<accession>A0A517ZAL7</accession>
<protein>
    <submittedName>
        <fullName evidence="1">Uncharacterized protein</fullName>
    </submittedName>
</protein>
<keyword evidence="2" id="KW-1185">Reference proteome</keyword>
<dbReference type="EMBL" id="CP036275">
    <property type="protein sequence ID" value="QDU39497.1"/>
    <property type="molecule type" value="Genomic_DNA"/>
</dbReference>
<evidence type="ECO:0000313" key="2">
    <source>
        <dbReference type="Proteomes" id="UP000320496"/>
    </source>
</evidence>
<reference evidence="1 2" key="1">
    <citation type="submission" date="2019-02" db="EMBL/GenBank/DDBJ databases">
        <title>Deep-cultivation of Planctomycetes and their phenomic and genomic characterization uncovers novel biology.</title>
        <authorList>
            <person name="Wiegand S."/>
            <person name="Jogler M."/>
            <person name="Boedeker C."/>
            <person name="Pinto D."/>
            <person name="Vollmers J."/>
            <person name="Rivas-Marin E."/>
            <person name="Kohn T."/>
            <person name="Peeters S.H."/>
            <person name="Heuer A."/>
            <person name="Rast P."/>
            <person name="Oberbeckmann S."/>
            <person name="Bunk B."/>
            <person name="Jeske O."/>
            <person name="Meyerdierks A."/>
            <person name="Storesund J.E."/>
            <person name="Kallscheuer N."/>
            <person name="Luecker S."/>
            <person name="Lage O.M."/>
            <person name="Pohl T."/>
            <person name="Merkel B.J."/>
            <person name="Hornburger P."/>
            <person name="Mueller R.-W."/>
            <person name="Bruemmer F."/>
            <person name="Labrenz M."/>
            <person name="Spormann A.M."/>
            <person name="Op den Camp H."/>
            <person name="Overmann J."/>
            <person name="Amann R."/>
            <person name="Jetten M.S.M."/>
            <person name="Mascher T."/>
            <person name="Medema M.H."/>
            <person name="Devos D.P."/>
            <person name="Kaster A.-K."/>
            <person name="Ovreas L."/>
            <person name="Rohde M."/>
            <person name="Galperin M.Y."/>
            <person name="Jogler C."/>
        </authorList>
    </citation>
    <scope>NUCLEOTIDE SEQUENCE [LARGE SCALE GENOMIC DNA]</scope>
    <source>
        <strain evidence="1 2">Mal4</strain>
    </source>
</reference>
<dbReference type="KEGG" id="mri:Mal4_38420"/>
<dbReference type="OrthoDB" id="5504890at2"/>
<proteinExistence type="predicted"/>
<gene>
    <name evidence="1" type="ORF">Mal4_38420</name>
</gene>
<dbReference type="Proteomes" id="UP000320496">
    <property type="component" value="Chromosome"/>
</dbReference>
<dbReference type="RefSeq" id="WP_145370675.1">
    <property type="nucleotide sequence ID" value="NZ_CP036275.1"/>
</dbReference>
<organism evidence="1 2">
    <name type="scientific">Maioricimonas rarisocia</name>
    <dbReference type="NCBI Taxonomy" id="2528026"/>
    <lineage>
        <taxon>Bacteria</taxon>
        <taxon>Pseudomonadati</taxon>
        <taxon>Planctomycetota</taxon>
        <taxon>Planctomycetia</taxon>
        <taxon>Planctomycetales</taxon>
        <taxon>Planctomycetaceae</taxon>
        <taxon>Maioricimonas</taxon>
    </lineage>
</organism>
<sequence length="171" mass="19271">MSDTRLRIYLNDHLGLVTGEAELARRCRDSNKGTSLALFLDRLQSELETQRAAISDVIRLIGGRESRIKQGAGWLAEKLGRFKMNDSLLSYSDLSRLLELEALSAAAHERVALWDTLCEVLGGDDRFGGISFPWYRDQSLGHFNELNSERRKAVPSAFPRPVKVEVRVQPD</sequence>
<dbReference type="AlphaFoldDB" id="A0A517ZAL7"/>
<evidence type="ECO:0000313" key="1">
    <source>
        <dbReference type="EMBL" id="QDU39497.1"/>
    </source>
</evidence>